<dbReference type="PROSITE" id="PS50194">
    <property type="entry name" value="FILAMIN_REPEAT"/>
    <property type="match status" value="1"/>
</dbReference>
<feature type="compositionally biased region" description="Basic and acidic residues" evidence="3">
    <location>
        <begin position="852"/>
        <end position="896"/>
    </location>
</feature>
<protein>
    <recommendedName>
        <fullName evidence="4">RRM domain-containing protein</fullName>
    </recommendedName>
</protein>
<feature type="compositionally biased region" description="Basic and acidic residues" evidence="3">
    <location>
        <begin position="1112"/>
        <end position="1123"/>
    </location>
</feature>
<feature type="compositionally biased region" description="Basic residues" evidence="3">
    <location>
        <begin position="589"/>
        <end position="599"/>
    </location>
</feature>
<comment type="caution">
    <text evidence="5">The sequence shown here is derived from an EMBL/GenBank/DDBJ whole genome shotgun (WGS) entry which is preliminary data.</text>
</comment>
<dbReference type="InterPro" id="IPR017868">
    <property type="entry name" value="Filamin/ABP280_repeat-like"/>
</dbReference>
<dbReference type="InterPro" id="IPR014756">
    <property type="entry name" value="Ig_E-set"/>
</dbReference>
<feature type="compositionally biased region" description="Basic residues" evidence="3">
    <location>
        <begin position="460"/>
        <end position="510"/>
    </location>
</feature>
<dbReference type="InterPro" id="IPR035979">
    <property type="entry name" value="RBD_domain_sf"/>
</dbReference>
<dbReference type="PANTHER" id="PTHR32343:SF8">
    <property type="entry name" value="RNA RECOGNITION MOTIF (RRM)-CONTAINING PROTEIN"/>
    <property type="match status" value="1"/>
</dbReference>
<sequence>MAGRGTALTRPAWMKHAEEAKLKDEEEKAAAARAAFEATFKDMDHPPPTGEPSSDSEADEADRLARKPIGPVDPGKCTAAGTGVGGGAAGAAASFVVVTKDSDGRRTGHGGAYIRVRITPGAGVGGAEQEAVVKDHADGTYTATYAVAKRGDYMVSVECNGLPILGSPFPVFFSGGNAPLGGGLLPASGPLLGSGPYMNGVGQNMPFSMSAMFPGMLGMIPGLLPGSTALAAGSTMGGLSQMPMAPSAAAMAAAQSIAAAQAYQAAQAAAAQNAGPKEGGDSPKDQDEPLRTLHVTNLSSVLTQEQLRQLFSYCGTVTDIKLSESKQSAYVEYSSPDEAKAALALNNMEVGSRQIKVELEKKVSKPASKQGVGSGSGGGGSAAATPPPLPMMMQQAVAMQQLQFQQALFMQQAMATQQAAARAATVKSAAEMAAARAADISKLLKPDGENGLEQPEKSASRSRSRSRSKSKSRSPVRYRRDRRSRSLSPIRYRRDRRSRSPSRERRRHRSPSRDRGSHFRGGRDGYPRYYVRREWGRDRERDHYPRSSHRSRSRSRVRRRSRTPSPSPRHRRDRDRTPSPRRRRDERSRHTRSSRRSRSPSKEAIKSPSALSRSRSPSVAVKKVSQSPVKRGKSPRSLDGVPSFENKPTLTPASEIDQTPHRRIKSDESTRQAIATEVDASKDKESSVAFLPQSIQLQPNLSPSEALNDSVVRPGEVSSVGTSVKSSDEYPHQDNVGPSGKDALQKLEDVEIVVSKEFNKKPVKKPDVRSREKSFHSQDRSDEDEEELDDWRDDVKVKEKEKVRSKERFKIPERRAKDDESTQSRNPPEDHRQSVPNARDGPEQAKGIKGSSDLEMRPTRDSSLEVHAKERERIRDMVGRVAEHDVERIATAKVADEREEAEQSRLSINNREGKDEKSKGRAYRDEDGHGSEDGRPEDRLKYDRRDLAGKEQKDLSKESSKSKTVNSRDKVLLDRRDQDEALPVTSLLAEVEVERVEIHKVSKRIRLHEEEKIEDEELENDRKQERHRRHRKKHRHDEEMERGVEEEVEHDDEEDEDKDGEGRKEKRRHKRKHRKDEEADKRKEKKRKHKHRRRPSSSESGDLELGPVVDMSRSKGLSDDALTRKKSSSRHKKRRRGHSKSVSRSPSSSE</sequence>
<feature type="compositionally biased region" description="Low complexity" evidence="3">
    <location>
        <begin position="607"/>
        <end position="621"/>
    </location>
</feature>
<evidence type="ECO:0000259" key="4">
    <source>
        <dbReference type="PROSITE" id="PS50102"/>
    </source>
</evidence>
<evidence type="ECO:0000313" key="5">
    <source>
        <dbReference type="EMBL" id="OAE19071.1"/>
    </source>
</evidence>
<dbReference type="InterPro" id="IPR012677">
    <property type="entry name" value="Nucleotide-bd_a/b_plait_sf"/>
</dbReference>
<dbReference type="AlphaFoldDB" id="A0A176VFI4"/>
<feature type="compositionally biased region" description="Acidic residues" evidence="3">
    <location>
        <begin position="1046"/>
        <end position="1059"/>
    </location>
</feature>
<name>A0A176VFI4_MARPO</name>
<dbReference type="InterPro" id="IPR013783">
    <property type="entry name" value="Ig-like_fold"/>
</dbReference>
<reference evidence="5" key="1">
    <citation type="submission" date="2016-03" db="EMBL/GenBank/DDBJ databases">
        <title>Mechanisms controlling the formation of the plant cell surface in tip-growing cells are functionally conserved among land plants.</title>
        <authorList>
            <person name="Honkanen S."/>
            <person name="Jones V.A."/>
            <person name="Morieri G."/>
            <person name="Champion C."/>
            <person name="Hetherington A.J."/>
            <person name="Kelly S."/>
            <person name="Saint-Marcoux D."/>
            <person name="Proust H."/>
            <person name="Prescott H."/>
            <person name="Dolan L."/>
        </authorList>
    </citation>
    <scope>NUCLEOTIDE SEQUENCE [LARGE SCALE GENOMIC DNA]</scope>
    <source>
        <tissue evidence="5">Whole gametophyte</tissue>
    </source>
</reference>
<accession>A0A176VFI4</accession>
<dbReference type="InterPro" id="IPR001298">
    <property type="entry name" value="Filamin/ABP280_rpt"/>
</dbReference>
<feature type="compositionally biased region" description="Basic residues" evidence="3">
    <location>
        <begin position="1025"/>
        <end position="1035"/>
    </location>
</feature>
<dbReference type="EMBL" id="LVLJ01003939">
    <property type="protein sequence ID" value="OAE19071.1"/>
    <property type="molecule type" value="Genomic_DNA"/>
</dbReference>
<dbReference type="SUPFAM" id="SSF54928">
    <property type="entry name" value="RNA-binding domain, RBD"/>
    <property type="match status" value="1"/>
</dbReference>
<feature type="repeat" description="Filamin" evidence="1">
    <location>
        <begin position="69"/>
        <end position="173"/>
    </location>
</feature>
<proteinExistence type="predicted"/>
<gene>
    <name evidence="5" type="ORF">AXG93_4129s1020</name>
</gene>
<dbReference type="SUPFAM" id="SSF81296">
    <property type="entry name" value="E set domains"/>
    <property type="match status" value="1"/>
</dbReference>
<feature type="region of interest" description="Disordered" evidence="3">
    <location>
        <begin position="1"/>
        <end position="75"/>
    </location>
</feature>
<dbReference type="PANTHER" id="PTHR32343">
    <property type="entry name" value="SERINE/ARGININE-RICH SPLICING FACTOR"/>
    <property type="match status" value="1"/>
</dbReference>
<feature type="compositionally biased region" description="Basic and acidic residues" evidence="3">
    <location>
        <begin position="793"/>
        <end position="833"/>
    </location>
</feature>
<feature type="compositionally biased region" description="Basic and acidic residues" evidence="3">
    <location>
        <begin position="574"/>
        <end position="588"/>
    </location>
</feature>
<dbReference type="CDD" id="cd00590">
    <property type="entry name" value="RRM_SF"/>
    <property type="match status" value="1"/>
</dbReference>
<feature type="compositionally biased region" description="Polar residues" evidence="3">
    <location>
        <begin position="693"/>
        <end position="707"/>
    </location>
</feature>
<feature type="compositionally biased region" description="Basic residues" evidence="3">
    <location>
        <begin position="546"/>
        <end position="573"/>
    </location>
</feature>
<evidence type="ECO:0000256" key="2">
    <source>
        <dbReference type="PROSITE-ProRule" id="PRU00176"/>
    </source>
</evidence>
<feature type="region of interest" description="Disordered" evidence="3">
    <location>
        <begin position="445"/>
        <end position="526"/>
    </location>
</feature>
<evidence type="ECO:0000256" key="3">
    <source>
        <dbReference type="SAM" id="MobiDB-lite"/>
    </source>
</evidence>
<dbReference type="Pfam" id="PF00076">
    <property type="entry name" value="RRM_1"/>
    <property type="match status" value="1"/>
</dbReference>
<dbReference type="Gene3D" id="2.60.40.10">
    <property type="entry name" value="Immunoglobulins"/>
    <property type="match status" value="1"/>
</dbReference>
<dbReference type="Gene3D" id="3.30.70.330">
    <property type="match status" value="1"/>
</dbReference>
<feature type="compositionally biased region" description="Gly residues" evidence="3">
    <location>
        <begin position="372"/>
        <end position="381"/>
    </location>
</feature>
<feature type="compositionally biased region" description="Basic and acidic residues" evidence="3">
    <location>
        <begin position="445"/>
        <end position="459"/>
    </location>
</feature>
<feature type="compositionally biased region" description="Basic and acidic residues" evidence="3">
    <location>
        <begin position="15"/>
        <end position="30"/>
    </location>
</feature>
<feature type="compositionally biased region" description="Basic and acidic residues" evidence="3">
    <location>
        <begin position="757"/>
        <end position="780"/>
    </location>
</feature>
<keyword evidence="2" id="KW-0694">RNA-binding</keyword>
<evidence type="ECO:0000313" key="6">
    <source>
        <dbReference type="Proteomes" id="UP000077202"/>
    </source>
</evidence>
<feature type="compositionally biased region" description="Basic residues" evidence="3">
    <location>
        <begin position="1083"/>
        <end position="1095"/>
    </location>
</feature>
<dbReference type="InterPro" id="IPR000504">
    <property type="entry name" value="RRM_dom"/>
</dbReference>
<feature type="compositionally biased region" description="Basic and acidic residues" evidence="3">
    <location>
        <begin position="511"/>
        <end position="526"/>
    </location>
</feature>
<feature type="region of interest" description="Disordered" evidence="3">
    <location>
        <begin position="540"/>
        <end position="1150"/>
    </location>
</feature>
<feature type="region of interest" description="Disordered" evidence="3">
    <location>
        <begin position="361"/>
        <end position="388"/>
    </location>
</feature>
<dbReference type="PROSITE" id="PS50102">
    <property type="entry name" value="RRM"/>
    <property type="match status" value="1"/>
</dbReference>
<evidence type="ECO:0000256" key="1">
    <source>
        <dbReference type="PROSITE-ProRule" id="PRU00087"/>
    </source>
</evidence>
<organism evidence="5 6">
    <name type="scientific">Marchantia polymorpha subsp. ruderalis</name>
    <dbReference type="NCBI Taxonomy" id="1480154"/>
    <lineage>
        <taxon>Eukaryota</taxon>
        <taxon>Viridiplantae</taxon>
        <taxon>Streptophyta</taxon>
        <taxon>Embryophyta</taxon>
        <taxon>Marchantiophyta</taxon>
        <taxon>Marchantiopsida</taxon>
        <taxon>Marchantiidae</taxon>
        <taxon>Marchantiales</taxon>
        <taxon>Marchantiaceae</taxon>
        <taxon>Marchantia</taxon>
    </lineage>
</organism>
<feature type="compositionally biased region" description="Acidic residues" evidence="3">
    <location>
        <begin position="781"/>
        <end position="792"/>
    </location>
</feature>
<dbReference type="GO" id="GO:0003723">
    <property type="term" value="F:RNA binding"/>
    <property type="evidence" value="ECO:0007669"/>
    <property type="project" value="UniProtKB-UniRule"/>
</dbReference>
<feature type="compositionally biased region" description="Basic and acidic residues" evidence="3">
    <location>
        <begin position="911"/>
        <end position="979"/>
    </location>
</feature>
<feature type="compositionally biased region" description="Basic and acidic residues" evidence="3">
    <location>
        <begin position="1036"/>
        <end position="1045"/>
    </location>
</feature>
<keyword evidence="6" id="KW-1185">Reference proteome</keyword>
<feature type="compositionally biased region" description="Basic residues" evidence="3">
    <location>
        <begin position="1065"/>
        <end position="1074"/>
    </location>
</feature>
<feature type="domain" description="RRM" evidence="4">
    <location>
        <begin position="291"/>
        <end position="362"/>
    </location>
</feature>
<dbReference type="SMART" id="SM00360">
    <property type="entry name" value="RRM"/>
    <property type="match status" value="1"/>
</dbReference>
<dbReference type="Proteomes" id="UP000077202">
    <property type="component" value="Unassembled WGS sequence"/>
</dbReference>
<feature type="compositionally biased region" description="Basic residues" evidence="3">
    <location>
        <begin position="1124"/>
        <end position="1141"/>
    </location>
</feature>
<dbReference type="Pfam" id="PF00630">
    <property type="entry name" value="Filamin"/>
    <property type="match status" value="1"/>
</dbReference>
<dbReference type="SMART" id="SM00557">
    <property type="entry name" value="IG_FLMN"/>
    <property type="match status" value="1"/>
</dbReference>